<feature type="transmembrane region" description="Helical" evidence="1">
    <location>
        <begin position="54"/>
        <end position="76"/>
    </location>
</feature>
<dbReference type="EMBL" id="JBHRSZ010000009">
    <property type="protein sequence ID" value="MFC3153491.1"/>
    <property type="molecule type" value="Genomic_DNA"/>
</dbReference>
<keyword evidence="1" id="KW-0472">Membrane</keyword>
<keyword evidence="1" id="KW-0812">Transmembrane</keyword>
<feature type="transmembrane region" description="Helical" evidence="1">
    <location>
        <begin position="88"/>
        <end position="105"/>
    </location>
</feature>
<reference evidence="3" key="1">
    <citation type="journal article" date="2019" name="Int. J. Syst. Evol. Microbiol.">
        <title>The Global Catalogue of Microorganisms (GCM) 10K type strain sequencing project: providing services to taxonomists for standard genome sequencing and annotation.</title>
        <authorList>
            <consortium name="The Broad Institute Genomics Platform"/>
            <consortium name="The Broad Institute Genome Sequencing Center for Infectious Disease"/>
            <person name="Wu L."/>
            <person name="Ma J."/>
        </authorList>
    </citation>
    <scope>NUCLEOTIDE SEQUENCE [LARGE SCALE GENOMIC DNA]</scope>
    <source>
        <strain evidence="3">KCTC 52438</strain>
    </source>
</reference>
<protein>
    <submittedName>
        <fullName evidence="2">Uncharacterized protein</fullName>
    </submittedName>
</protein>
<gene>
    <name evidence="2" type="ORF">ACFOEK_20800</name>
</gene>
<keyword evidence="1" id="KW-1133">Transmembrane helix</keyword>
<organism evidence="2 3">
    <name type="scientific">Litoribrevibacter euphylliae</name>
    <dbReference type="NCBI Taxonomy" id="1834034"/>
    <lineage>
        <taxon>Bacteria</taxon>
        <taxon>Pseudomonadati</taxon>
        <taxon>Pseudomonadota</taxon>
        <taxon>Gammaproteobacteria</taxon>
        <taxon>Oceanospirillales</taxon>
        <taxon>Oceanospirillaceae</taxon>
        <taxon>Litoribrevibacter</taxon>
    </lineage>
</organism>
<evidence type="ECO:0000256" key="1">
    <source>
        <dbReference type="SAM" id="Phobius"/>
    </source>
</evidence>
<dbReference type="Proteomes" id="UP001595476">
    <property type="component" value="Unassembled WGS sequence"/>
</dbReference>
<evidence type="ECO:0000313" key="2">
    <source>
        <dbReference type="EMBL" id="MFC3153491.1"/>
    </source>
</evidence>
<sequence length="167" mass="19308">MVFQQKRIALSIESEILPNGVRIKEKDLFNTYETVIPYEHISDQVIKSFNLSKLYLIICVFFGALFLINIYDFYFYSEGAGRPPATSRDILFSLVWFLLASFGTWMRSVKYIGIACAGGNLFFLDVKGKQDPEKYLNQILHSRDFYFQSLGHPEIRGQNESADTVRH</sequence>
<dbReference type="RefSeq" id="WP_386723411.1">
    <property type="nucleotide sequence ID" value="NZ_JBHRSZ010000009.1"/>
</dbReference>
<keyword evidence="3" id="KW-1185">Reference proteome</keyword>
<proteinExistence type="predicted"/>
<name>A0ABV7HPT9_9GAMM</name>
<accession>A0ABV7HPT9</accession>
<evidence type="ECO:0000313" key="3">
    <source>
        <dbReference type="Proteomes" id="UP001595476"/>
    </source>
</evidence>
<comment type="caution">
    <text evidence="2">The sequence shown here is derived from an EMBL/GenBank/DDBJ whole genome shotgun (WGS) entry which is preliminary data.</text>
</comment>